<evidence type="ECO:0000313" key="8">
    <source>
        <dbReference type="Proteomes" id="UP000324585"/>
    </source>
</evidence>
<dbReference type="OrthoDB" id="359154at2759"/>
<name>A0A5J4YLF6_PORPP</name>
<keyword evidence="3 7" id="KW-0689">Ribosomal protein</keyword>
<dbReference type="GO" id="GO:0003735">
    <property type="term" value="F:structural constituent of ribosome"/>
    <property type="evidence" value="ECO:0007669"/>
    <property type="project" value="InterPro"/>
</dbReference>
<dbReference type="GO" id="GO:0006412">
    <property type="term" value="P:translation"/>
    <property type="evidence" value="ECO:0007669"/>
    <property type="project" value="InterPro"/>
</dbReference>
<dbReference type="InterPro" id="IPR008991">
    <property type="entry name" value="Translation_prot_SH3-like_sf"/>
</dbReference>
<keyword evidence="8" id="KW-1185">Reference proteome</keyword>
<gene>
    <name evidence="7" type="ORF">FVE85_8457</name>
</gene>
<dbReference type="GO" id="GO:0005840">
    <property type="term" value="C:ribosome"/>
    <property type="evidence" value="ECO:0007669"/>
    <property type="project" value="UniProtKB-KW"/>
</dbReference>
<evidence type="ECO:0000256" key="2">
    <source>
        <dbReference type="ARBA" id="ARBA00010618"/>
    </source>
</evidence>
<comment type="function">
    <text evidence="1">One of two assembly initiator proteins, it binds directly to the 5'-end of the 23S rRNA, where it nucleates assembly of the 50S subunit.</text>
</comment>
<dbReference type="NCBIfam" id="TIGR01079">
    <property type="entry name" value="rplX_bact"/>
    <property type="match status" value="1"/>
</dbReference>
<evidence type="ECO:0000256" key="5">
    <source>
        <dbReference type="ARBA" id="ARBA00035282"/>
    </source>
</evidence>
<evidence type="ECO:0000256" key="1">
    <source>
        <dbReference type="ARBA" id="ARBA00004072"/>
    </source>
</evidence>
<dbReference type="InterPro" id="IPR003256">
    <property type="entry name" value="Ribosomal_uL24"/>
</dbReference>
<dbReference type="OMA" id="GRACKVG"/>
<dbReference type="InterPro" id="IPR041988">
    <property type="entry name" value="Ribosomal_uL24_KOW"/>
</dbReference>
<feature type="domain" description="Large ribosomal subunit protein uL24 C-terminal" evidence="6">
    <location>
        <begin position="123"/>
        <end position="175"/>
    </location>
</feature>
<dbReference type="InterPro" id="IPR014722">
    <property type="entry name" value="Rib_uL2_dom2"/>
</dbReference>
<accession>A0A5J4YLF6</accession>
<evidence type="ECO:0000259" key="6">
    <source>
        <dbReference type="Pfam" id="PF17136"/>
    </source>
</evidence>
<dbReference type="AlphaFoldDB" id="A0A5J4YLF6"/>
<protein>
    <recommendedName>
        <fullName evidence="5">Large ribosomal subunit protein uL24c</fullName>
    </recommendedName>
</protein>
<organism evidence="7 8">
    <name type="scientific">Porphyridium purpureum</name>
    <name type="common">Red alga</name>
    <name type="synonym">Porphyridium cruentum</name>
    <dbReference type="NCBI Taxonomy" id="35688"/>
    <lineage>
        <taxon>Eukaryota</taxon>
        <taxon>Rhodophyta</taxon>
        <taxon>Bangiophyceae</taxon>
        <taxon>Porphyridiales</taxon>
        <taxon>Porphyridiaceae</taxon>
        <taxon>Porphyridium</taxon>
    </lineage>
</organism>
<evidence type="ECO:0000256" key="3">
    <source>
        <dbReference type="ARBA" id="ARBA00022980"/>
    </source>
</evidence>
<reference evidence="8" key="1">
    <citation type="journal article" date="2019" name="Nat. Commun.">
        <title>Expansion of phycobilisome linker gene families in mesophilic red algae.</title>
        <authorList>
            <person name="Lee J."/>
            <person name="Kim D."/>
            <person name="Bhattacharya D."/>
            <person name="Yoon H.S."/>
        </authorList>
    </citation>
    <scope>NUCLEOTIDE SEQUENCE [LARGE SCALE GENOMIC DNA]</scope>
    <source>
        <strain evidence="8">CCMP 1328</strain>
    </source>
</reference>
<evidence type="ECO:0000256" key="4">
    <source>
        <dbReference type="ARBA" id="ARBA00023274"/>
    </source>
</evidence>
<dbReference type="Pfam" id="PF17136">
    <property type="entry name" value="ribosomal_L24"/>
    <property type="match status" value="1"/>
</dbReference>
<evidence type="ECO:0000313" key="7">
    <source>
        <dbReference type="EMBL" id="KAA8491975.1"/>
    </source>
</evidence>
<dbReference type="Gene3D" id="2.30.30.30">
    <property type="match status" value="1"/>
</dbReference>
<comment type="similarity">
    <text evidence="2">Belongs to the universal ribosomal protein uL24 family.</text>
</comment>
<dbReference type="PANTHER" id="PTHR12903">
    <property type="entry name" value="MITOCHONDRIAL RIBOSOMAL PROTEIN L24"/>
    <property type="match status" value="1"/>
</dbReference>
<dbReference type="EMBL" id="VRMN01000011">
    <property type="protein sequence ID" value="KAA8491975.1"/>
    <property type="molecule type" value="Genomic_DNA"/>
</dbReference>
<dbReference type="SUPFAM" id="SSF50104">
    <property type="entry name" value="Translation proteins SH3-like domain"/>
    <property type="match status" value="1"/>
</dbReference>
<dbReference type="CDD" id="cd06089">
    <property type="entry name" value="KOW_RPL26"/>
    <property type="match status" value="1"/>
</dbReference>
<sequence>MGLRKQIKFQRRPSLKSGWRNSAPIRGGGATKLASQFGYENTGKMSTEMLYRSQSALEEIRRPPAAKVYHKSWKVLRGDFVQVVDPEHRDVSVRGMVLEVVRQSSCVVVQGVNFQKVRITDPETRRPKVVTTEGPIELDKIAVVDPIEKKPTEVDFEWLEDGTRVRVARLSGAIIPKPELCKKKRYERPVGGVKDTPVEAVIRRTYNPDDDGLVSLLKQLNLDTSMLDGQLTIIYPSKQDDGSNTSGGGS</sequence>
<dbReference type="GO" id="GO:0003723">
    <property type="term" value="F:RNA binding"/>
    <property type="evidence" value="ECO:0007669"/>
    <property type="project" value="InterPro"/>
</dbReference>
<comment type="caution">
    <text evidence="7">The sequence shown here is derived from an EMBL/GenBank/DDBJ whole genome shotgun (WGS) entry which is preliminary data.</text>
</comment>
<keyword evidence="4" id="KW-0687">Ribonucleoprotein</keyword>
<dbReference type="InterPro" id="IPR057264">
    <property type="entry name" value="Ribosomal_uL24_C"/>
</dbReference>
<dbReference type="GO" id="GO:1990904">
    <property type="term" value="C:ribonucleoprotein complex"/>
    <property type="evidence" value="ECO:0007669"/>
    <property type="project" value="UniProtKB-KW"/>
</dbReference>
<proteinExistence type="inferred from homology"/>
<dbReference type="Proteomes" id="UP000324585">
    <property type="component" value="Unassembled WGS sequence"/>
</dbReference>